<keyword evidence="7" id="KW-1185">Reference proteome</keyword>
<dbReference type="PANTHER" id="PTHR30346">
    <property type="entry name" value="TRANSCRIPTIONAL DUAL REGULATOR HCAR-RELATED"/>
    <property type="match status" value="1"/>
</dbReference>
<sequence length="307" mass="33076">MDVELWQLRYVVAVADELNFTRAAERLHMSQPALSTRIRELEERLGVQLFERTSRKVALTPAGTVLAERGRALLADARAAVAATQEAASGAPALAVGVAGTAGAVLYPLVAQRFTANRPDATVRAAQLTGRSPIDAADIDVAFTRLEADETELILAPLLRERRVLALADSHPLAGAGSVGLADLAGQRFVTQRQGVNPRFRERWLAEQRRGGLPGEVAQEVTDAEELFAILASGDAVCLLPATVSRYYNRPGLTYVDVTDADTSLISLAWRPAAMRPLLEAFVMVARETAADMLAEPGQTTWLAPDR</sequence>
<gene>
    <name evidence="6" type="ORF">LRS13_10860</name>
</gene>
<dbReference type="SUPFAM" id="SSF46785">
    <property type="entry name" value="Winged helix' DNA-binding domain"/>
    <property type="match status" value="1"/>
</dbReference>
<dbReference type="InterPro" id="IPR000847">
    <property type="entry name" value="LysR_HTH_N"/>
</dbReference>
<dbReference type="Proteomes" id="UP001058860">
    <property type="component" value="Chromosome"/>
</dbReference>
<dbReference type="CDD" id="cd08414">
    <property type="entry name" value="PBP2_LTTR_aromatics_like"/>
    <property type="match status" value="1"/>
</dbReference>
<proteinExistence type="inferred from homology"/>
<dbReference type="InterPro" id="IPR005119">
    <property type="entry name" value="LysR_subst-bd"/>
</dbReference>
<feature type="domain" description="HTH lysR-type" evidence="5">
    <location>
        <begin position="1"/>
        <end position="60"/>
    </location>
</feature>
<keyword evidence="4" id="KW-0804">Transcription</keyword>
<dbReference type="InterPro" id="IPR036390">
    <property type="entry name" value="WH_DNA-bd_sf"/>
</dbReference>
<dbReference type="Pfam" id="PF03466">
    <property type="entry name" value="LysR_substrate"/>
    <property type="match status" value="1"/>
</dbReference>
<accession>A0ABY5PMW4</accession>
<dbReference type="EMBL" id="CP088295">
    <property type="protein sequence ID" value="UUY05987.1"/>
    <property type="molecule type" value="Genomic_DNA"/>
</dbReference>
<dbReference type="InterPro" id="IPR036388">
    <property type="entry name" value="WH-like_DNA-bd_sf"/>
</dbReference>
<dbReference type="Gene3D" id="3.40.190.10">
    <property type="entry name" value="Periplasmic binding protein-like II"/>
    <property type="match status" value="2"/>
</dbReference>
<dbReference type="PRINTS" id="PR00039">
    <property type="entry name" value="HTHLYSR"/>
</dbReference>
<reference evidence="7" key="1">
    <citation type="submission" date="2021-11" db="EMBL/GenBank/DDBJ databases">
        <title>Cultivation dependent microbiological survey of springs from the worlds oldest radium mine currently devoted to the extraction of radon-saturated water.</title>
        <authorList>
            <person name="Kapinusova G."/>
            <person name="Smrhova T."/>
            <person name="Strejcek M."/>
            <person name="Suman J."/>
            <person name="Jani K."/>
            <person name="Pajer P."/>
            <person name="Uhlik O."/>
        </authorList>
    </citation>
    <scope>NUCLEOTIDE SEQUENCE [LARGE SCALE GENOMIC DNA]</scope>
    <source>
        <strain evidence="7">J379</strain>
    </source>
</reference>
<evidence type="ECO:0000256" key="4">
    <source>
        <dbReference type="ARBA" id="ARBA00023163"/>
    </source>
</evidence>
<evidence type="ECO:0000256" key="3">
    <source>
        <dbReference type="ARBA" id="ARBA00023125"/>
    </source>
</evidence>
<evidence type="ECO:0000256" key="2">
    <source>
        <dbReference type="ARBA" id="ARBA00023015"/>
    </source>
</evidence>
<dbReference type="SUPFAM" id="SSF53850">
    <property type="entry name" value="Periplasmic binding protein-like II"/>
    <property type="match status" value="1"/>
</dbReference>
<evidence type="ECO:0000313" key="7">
    <source>
        <dbReference type="Proteomes" id="UP001058860"/>
    </source>
</evidence>
<protein>
    <submittedName>
        <fullName evidence="6">LysR substrate-binding domain-containing protein</fullName>
    </submittedName>
</protein>
<evidence type="ECO:0000313" key="6">
    <source>
        <dbReference type="EMBL" id="UUY05987.1"/>
    </source>
</evidence>
<organism evidence="6 7">
    <name type="scientific">Svornostia abyssi</name>
    <dbReference type="NCBI Taxonomy" id="2898438"/>
    <lineage>
        <taxon>Bacteria</taxon>
        <taxon>Bacillati</taxon>
        <taxon>Actinomycetota</taxon>
        <taxon>Thermoleophilia</taxon>
        <taxon>Solirubrobacterales</taxon>
        <taxon>Baekduiaceae</taxon>
        <taxon>Svornostia</taxon>
    </lineage>
</organism>
<dbReference type="PROSITE" id="PS50931">
    <property type="entry name" value="HTH_LYSR"/>
    <property type="match status" value="1"/>
</dbReference>
<dbReference type="RefSeq" id="WP_353866422.1">
    <property type="nucleotide sequence ID" value="NZ_CP088295.1"/>
</dbReference>
<keyword evidence="3" id="KW-0238">DNA-binding</keyword>
<evidence type="ECO:0000256" key="1">
    <source>
        <dbReference type="ARBA" id="ARBA00009437"/>
    </source>
</evidence>
<comment type="similarity">
    <text evidence="1">Belongs to the LysR transcriptional regulatory family.</text>
</comment>
<dbReference type="PANTHER" id="PTHR30346:SF0">
    <property type="entry name" value="HCA OPERON TRANSCRIPTIONAL ACTIVATOR HCAR"/>
    <property type="match status" value="1"/>
</dbReference>
<name>A0ABY5PMW4_9ACTN</name>
<dbReference type="Pfam" id="PF00126">
    <property type="entry name" value="HTH_1"/>
    <property type="match status" value="1"/>
</dbReference>
<dbReference type="Gene3D" id="1.10.10.10">
    <property type="entry name" value="Winged helix-like DNA-binding domain superfamily/Winged helix DNA-binding domain"/>
    <property type="match status" value="1"/>
</dbReference>
<keyword evidence="2" id="KW-0805">Transcription regulation</keyword>
<evidence type="ECO:0000259" key="5">
    <source>
        <dbReference type="PROSITE" id="PS50931"/>
    </source>
</evidence>